<dbReference type="InterPro" id="IPR010301">
    <property type="entry name" value="RRP1"/>
</dbReference>
<keyword evidence="3" id="KW-0698">rRNA processing</keyword>
<feature type="compositionally biased region" description="Low complexity" evidence="5">
    <location>
        <begin position="1"/>
        <end position="10"/>
    </location>
</feature>
<evidence type="ECO:0000313" key="6">
    <source>
        <dbReference type="EMBL" id="KXS20415.1"/>
    </source>
</evidence>
<evidence type="ECO:0000256" key="2">
    <source>
        <dbReference type="ARBA" id="ARBA00006374"/>
    </source>
</evidence>
<protein>
    <submittedName>
        <fullName evidence="6">Nop52-domain-containing protein</fullName>
    </submittedName>
</protein>
<feature type="compositionally biased region" description="Basic and acidic residues" evidence="5">
    <location>
        <begin position="27"/>
        <end position="43"/>
    </location>
</feature>
<keyword evidence="7" id="KW-1185">Reference proteome</keyword>
<dbReference type="OMA" id="FLAKEDW"/>
<sequence length="243" mass="26764">MATDHAQPHSAHSHAAHPDDGGAGDVAAREKTKSADRGDRGFGKELASTGALTRGLSDACSLYSRSAIAPTHPARGLPDPALPLPPHTPEKKIRDKAVTKLAAWLEARGELVADDELARLWKGLFYCFWMSDKRPVQHQLAETLASIALRLRSPTSAIKYIGQFWRTLVAEWSGVDRLRIDKFYLLCRRFHRAAFRVLGKDGWSGEAVDAMCAVLGEGPLDPTSPRVPDSLRYHTAEVFFDEL</sequence>
<evidence type="ECO:0000313" key="7">
    <source>
        <dbReference type="Proteomes" id="UP000070544"/>
    </source>
</evidence>
<dbReference type="EMBL" id="KQ965735">
    <property type="protein sequence ID" value="KXS20415.1"/>
    <property type="molecule type" value="Genomic_DNA"/>
</dbReference>
<dbReference type="PANTHER" id="PTHR13026:SF0">
    <property type="entry name" value="RIBOSOMAL RNA PROCESSING 1B"/>
    <property type="match status" value="1"/>
</dbReference>
<comment type="subcellular location">
    <subcellularLocation>
        <location evidence="1">Nucleus</location>
    </subcellularLocation>
</comment>
<feature type="non-terminal residue" evidence="6">
    <location>
        <position position="243"/>
    </location>
</feature>
<dbReference type="GO" id="GO:0006364">
    <property type="term" value="P:rRNA processing"/>
    <property type="evidence" value="ECO:0007669"/>
    <property type="project" value="UniProtKB-KW"/>
</dbReference>
<dbReference type="GO" id="GO:0005634">
    <property type="term" value="C:nucleus"/>
    <property type="evidence" value="ECO:0007669"/>
    <property type="project" value="UniProtKB-SubCell"/>
</dbReference>
<reference evidence="6 7" key="1">
    <citation type="journal article" date="2015" name="Genome Biol. Evol.">
        <title>Phylogenomic analyses indicate that early fungi evolved digesting cell walls of algal ancestors of land plants.</title>
        <authorList>
            <person name="Chang Y."/>
            <person name="Wang S."/>
            <person name="Sekimoto S."/>
            <person name="Aerts A.L."/>
            <person name="Choi C."/>
            <person name="Clum A."/>
            <person name="LaButti K.M."/>
            <person name="Lindquist E.A."/>
            <person name="Yee Ngan C."/>
            <person name="Ohm R.A."/>
            <person name="Salamov A.A."/>
            <person name="Grigoriev I.V."/>
            <person name="Spatafora J.W."/>
            <person name="Berbee M.L."/>
        </authorList>
    </citation>
    <scope>NUCLEOTIDE SEQUENCE [LARGE SCALE GENOMIC DNA]</scope>
    <source>
        <strain evidence="6 7">JEL478</strain>
    </source>
</reference>
<dbReference type="PANTHER" id="PTHR13026">
    <property type="entry name" value="NNP-1 PROTEIN NOVEL NUCLEAR PROTEIN 1 NOP52"/>
    <property type="match status" value="1"/>
</dbReference>
<gene>
    <name evidence="6" type="ORF">M427DRAFT_94372</name>
</gene>
<proteinExistence type="inferred from homology"/>
<dbReference type="STRING" id="1344416.A0A139AVA4"/>
<comment type="similarity">
    <text evidence="2">Belongs to the RRP1 family.</text>
</comment>
<feature type="region of interest" description="Disordered" evidence="5">
    <location>
        <begin position="1"/>
        <end position="44"/>
    </location>
</feature>
<evidence type="ECO:0000256" key="5">
    <source>
        <dbReference type="SAM" id="MobiDB-lite"/>
    </source>
</evidence>
<evidence type="ECO:0000256" key="1">
    <source>
        <dbReference type="ARBA" id="ARBA00004123"/>
    </source>
</evidence>
<evidence type="ECO:0000256" key="4">
    <source>
        <dbReference type="ARBA" id="ARBA00023242"/>
    </source>
</evidence>
<dbReference type="AlphaFoldDB" id="A0A139AVA4"/>
<name>A0A139AVA4_GONPJ</name>
<dbReference type="Proteomes" id="UP000070544">
    <property type="component" value="Unassembled WGS sequence"/>
</dbReference>
<dbReference type="OrthoDB" id="2019504at2759"/>
<accession>A0A139AVA4</accession>
<evidence type="ECO:0000256" key="3">
    <source>
        <dbReference type="ARBA" id="ARBA00022552"/>
    </source>
</evidence>
<keyword evidence="4" id="KW-0539">Nucleus</keyword>
<dbReference type="Pfam" id="PF05997">
    <property type="entry name" value="Nop52"/>
    <property type="match status" value="1"/>
</dbReference>
<organism evidence="6 7">
    <name type="scientific">Gonapodya prolifera (strain JEL478)</name>
    <name type="common">Monoblepharis prolifera</name>
    <dbReference type="NCBI Taxonomy" id="1344416"/>
    <lineage>
        <taxon>Eukaryota</taxon>
        <taxon>Fungi</taxon>
        <taxon>Fungi incertae sedis</taxon>
        <taxon>Chytridiomycota</taxon>
        <taxon>Chytridiomycota incertae sedis</taxon>
        <taxon>Monoblepharidomycetes</taxon>
        <taxon>Monoblepharidales</taxon>
        <taxon>Gonapodyaceae</taxon>
        <taxon>Gonapodya</taxon>
    </lineage>
</organism>
<dbReference type="GO" id="GO:0030688">
    <property type="term" value="C:preribosome, small subunit precursor"/>
    <property type="evidence" value="ECO:0007669"/>
    <property type="project" value="InterPro"/>
</dbReference>